<evidence type="ECO:0000259" key="19">
    <source>
        <dbReference type="PROSITE" id="PS50112"/>
    </source>
</evidence>
<dbReference type="InterPro" id="IPR036097">
    <property type="entry name" value="HisK_dim/P_sf"/>
</dbReference>
<evidence type="ECO:0000256" key="15">
    <source>
        <dbReference type="PROSITE-ProRule" id="PRU00169"/>
    </source>
</evidence>
<evidence type="ECO:0000256" key="9">
    <source>
        <dbReference type="ARBA" id="ARBA00022777"/>
    </source>
</evidence>
<dbReference type="CDD" id="cd00130">
    <property type="entry name" value="PAS"/>
    <property type="match status" value="1"/>
</dbReference>
<evidence type="ECO:0000256" key="10">
    <source>
        <dbReference type="ARBA" id="ARBA00022840"/>
    </source>
</evidence>
<evidence type="ECO:0000256" key="2">
    <source>
        <dbReference type="ARBA" id="ARBA00004429"/>
    </source>
</evidence>
<evidence type="ECO:0000259" key="18">
    <source>
        <dbReference type="PROSITE" id="PS50110"/>
    </source>
</evidence>
<dbReference type="Pfam" id="PF00989">
    <property type="entry name" value="PAS"/>
    <property type="match status" value="1"/>
</dbReference>
<dbReference type="SMART" id="SM00091">
    <property type="entry name" value="PAS"/>
    <property type="match status" value="1"/>
</dbReference>
<accession>A0A2T1AD34</accession>
<keyword evidence="6 15" id="KW-0597">Phosphoprotein</keyword>
<evidence type="ECO:0000256" key="11">
    <source>
        <dbReference type="ARBA" id="ARBA00022989"/>
    </source>
</evidence>
<evidence type="ECO:0000259" key="17">
    <source>
        <dbReference type="PROSITE" id="PS50109"/>
    </source>
</evidence>
<dbReference type="AlphaFoldDB" id="A0A2T1AD34"/>
<evidence type="ECO:0000256" key="6">
    <source>
        <dbReference type="ARBA" id="ARBA00022553"/>
    </source>
</evidence>
<feature type="domain" description="PAC" evidence="20">
    <location>
        <begin position="286"/>
        <end position="338"/>
    </location>
</feature>
<dbReference type="PROSITE" id="PS50113">
    <property type="entry name" value="PAC"/>
    <property type="match status" value="1"/>
</dbReference>
<dbReference type="Gene3D" id="3.40.50.2300">
    <property type="match status" value="1"/>
</dbReference>
<dbReference type="Proteomes" id="UP000237718">
    <property type="component" value="Unassembled WGS sequence"/>
</dbReference>
<dbReference type="PRINTS" id="PR00344">
    <property type="entry name" value="BCTRLSENSOR"/>
</dbReference>
<keyword evidence="11 16" id="KW-1133">Transmembrane helix</keyword>
<feature type="transmembrane region" description="Helical" evidence="16">
    <location>
        <begin position="177"/>
        <end position="203"/>
    </location>
</feature>
<evidence type="ECO:0000256" key="5">
    <source>
        <dbReference type="ARBA" id="ARBA00022519"/>
    </source>
</evidence>
<gene>
    <name evidence="22" type="ORF">CLV89_110156</name>
</gene>
<keyword evidence="12" id="KW-0902">Two-component regulatory system</keyword>
<comment type="subcellular location">
    <subcellularLocation>
        <location evidence="2">Cell inner membrane</location>
        <topology evidence="2">Multi-pass membrane protein</topology>
    </subcellularLocation>
</comment>
<dbReference type="SMART" id="SM00448">
    <property type="entry name" value="REC"/>
    <property type="match status" value="1"/>
</dbReference>
<dbReference type="PROSITE" id="PS50112">
    <property type="entry name" value="PAS"/>
    <property type="match status" value="1"/>
</dbReference>
<keyword evidence="10" id="KW-0547">Nucleotide-binding</keyword>
<dbReference type="SUPFAM" id="SSF47384">
    <property type="entry name" value="Homodimeric domain of signal transducing histidine kinase"/>
    <property type="match status" value="1"/>
</dbReference>
<evidence type="ECO:0000313" key="23">
    <source>
        <dbReference type="Proteomes" id="UP000237718"/>
    </source>
</evidence>
<feature type="domain" description="Response regulatory" evidence="18">
    <location>
        <begin position="593"/>
        <end position="709"/>
    </location>
</feature>
<dbReference type="Gene3D" id="1.10.287.130">
    <property type="match status" value="1"/>
</dbReference>
<dbReference type="InterPro" id="IPR000014">
    <property type="entry name" value="PAS"/>
</dbReference>
<dbReference type="InterPro" id="IPR035965">
    <property type="entry name" value="PAS-like_dom_sf"/>
</dbReference>
<evidence type="ECO:0000313" key="22">
    <source>
        <dbReference type="EMBL" id="PRZ46484.1"/>
    </source>
</evidence>
<keyword evidence="13 16" id="KW-0472">Membrane</keyword>
<dbReference type="OrthoDB" id="9801651at2"/>
<evidence type="ECO:0000256" key="14">
    <source>
        <dbReference type="PROSITE-ProRule" id="PRU00110"/>
    </source>
</evidence>
<sequence length="834" mass="91457">MQRLKIPQMHRWLFTGAAVVLILLAVQAVRLGKDVQSRIEALSSAATDNLQWTLSQAEVDYLKYRLAAMQTNDADDLVRLRRQFDIYYSRIATFRESAFYSGIRDNKEGELSLERLHRGMKAQAGLIDASDETLLSSLDELREMVVADGNDVRDLALIGVALQAETAGDERVQLHDLFLNLAIVVITLTAALTLTALMILLLFRRGQKLAALQAREAARTEAMVTSSLDAILMADEAGRITAFNGAAEEIFDYSAQEAIGLPFEDLVPVKSEMFTDKQLPSELRETDGRIRMTARRKSGETLPVEVSLTMSRSNGNEVLVSYVRDISRRLRAEEDLRRARDDALAGEKAKDKLLTVMSHEMRTPLTGILGSLDILDDLTPSSEQRKFLQAMRVSGELLLHHVNDVLELSRLEAGAEPEAVAPFDLADLVASTCDSLQAAAGKNGNELSVFCSLGATDCVLGRSRYVQQVLLNLIGNALKFTRDGAVSVDVMRTSGDTIEFSVADTGQGIAADDLERIFDEFIMLDPSYKRGSEGTGLGLAISQRLVRTMGGEITCESEPGEGSLFTFAVPLPPSDLEQCLQRIGQEQSRSGQKLLIIEDNDINRLLLEKMLGDFGHDVTSMSGGEDGIKALRTETFDLVITDISMPDIDGMEVLRRAREEHLADDTNIVALTAHAAEDDHSRILNAGFAEVLTKPIDRDALAGTIARHGRGDLDATKAAPPVPAHPGDSDIEQFVNAIGPDKAKHFLVEFCSDVRKLSDQLEQSEELTERHRQEAHRLAGSAAVLGLLELRASMLQLEEANTNVVPELYGLRTAWRSADGMLRHYIGAGHQADA</sequence>
<dbReference type="InterPro" id="IPR036641">
    <property type="entry name" value="HPT_dom_sf"/>
</dbReference>
<dbReference type="InterPro" id="IPR036890">
    <property type="entry name" value="HATPase_C_sf"/>
</dbReference>
<keyword evidence="5" id="KW-0997">Cell inner membrane</keyword>
<dbReference type="EMBL" id="PVUF01000010">
    <property type="protein sequence ID" value="PRZ46484.1"/>
    <property type="molecule type" value="Genomic_DNA"/>
</dbReference>
<dbReference type="EC" id="2.7.13.3" evidence="3"/>
<comment type="caution">
    <text evidence="22">The sequence shown here is derived from an EMBL/GenBank/DDBJ whole genome shotgun (WGS) entry which is preliminary data.</text>
</comment>
<feature type="domain" description="HPt" evidence="21">
    <location>
        <begin position="735"/>
        <end position="834"/>
    </location>
</feature>
<evidence type="ECO:0000256" key="12">
    <source>
        <dbReference type="ARBA" id="ARBA00023012"/>
    </source>
</evidence>
<organism evidence="22 23">
    <name type="scientific">Tritonibacter scottomollicae</name>
    <name type="common">Epibacterium scottomollicae</name>
    <dbReference type="NCBI Taxonomy" id="483013"/>
    <lineage>
        <taxon>Bacteria</taxon>
        <taxon>Pseudomonadati</taxon>
        <taxon>Pseudomonadota</taxon>
        <taxon>Alphaproteobacteria</taxon>
        <taxon>Rhodobacterales</taxon>
        <taxon>Paracoccaceae</taxon>
        <taxon>Tritonibacter</taxon>
    </lineage>
</organism>
<dbReference type="CDD" id="cd16922">
    <property type="entry name" value="HATPase_EvgS-ArcB-TorS-like"/>
    <property type="match status" value="1"/>
</dbReference>
<dbReference type="Pfam" id="PF00512">
    <property type="entry name" value="HisKA"/>
    <property type="match status" value="1"/>
</dbReference>
<reference evidence="22 23" key="1">
    <citation type="submission" date="2018-03" db="EMBL/GenBank/DDBJ databases">
        <title>Genomic Encyclopedia of Archaeal and Bacterial Type Strains, Phase II (KMG-II): from individual species to whole genera.</title>
        <authorList>
            <person name="Goeker M."/>
        </authorList>
    </citation>
    <scope>NUCLEOTIDE SEQUENCE [LARGE SCALE GENOMIC DNA]</scope>
    <source>
        <strain evidence="22 23">DSM 25328</strain>
    </source>
</reference>
<evidence type="ECO:0000256" key="16">
    <source>
        <dbReference type="SAM" id="Phobius"/>
    </source>
</evidence>
<dbReference type="SUPFAM" id="SSF55874">
    <property type="entry name" value="ATPase domain of HSP90 chaperone/DNA topoisomerase II/histidine kinase"/>
    <property type="match status" value="1"/>
</dbReference>
<dbReference type="GO" id="GO:0005886">
    <property type="term" value="C:plasma membrane"/>
    <property type="evidence" value="ECO:0007669"/>
    <property type="project" value="UniProtKB-SubCell"/>
</dbReference>
<dbReference type="InterPro" id="IPR000700">
    <property type="entry name" value="PAS-assoc_C"/>
</dbReference>
<proteinExistence type="predicted"/>
<dbReference type="InterPro" id="IPR003661">
    <property type="entry name" value="HisK_dim/P_dom"/>
</dbReference>
<dbReference type="SUPFAM" id="SSF55785">
    <property type="entry name" value="PYP-like sensor domain (PAS domain)"/>
    <property type="match status" value="1"/>
</dbReference>
<keyword evidence="9 22" id="KW-0418">Kinase</keyword>
<dbReference type="CDD" id="cd17546">
    <property type="entry name" value="REC_hyHK_CKI1_RcsC-like"/>
    <property type="match status" value="1"/>
</dbReference>
<dbReference type="PROSITE" id="PS50110">
    <property type="entry name" value="RESPONSE_REGULATORY"/>
    <property type="match status" value="1"/>
</dbReference>
<protein>
    <recommendedName>
        <fullName evidence="3">histidine kinase</fullName>
        <ecNumber evidence="3">2.7.13.3</ecNumber>
    </recommendedName>
</protein>
<evidence type="ECO:0000256" key="13">
    <source>
        <dbReference type="ARBA" id="ARBA00023136"/>
    </source>
</evidence>
<feature type="domain" description="Histidine kinase" evidence="17">
    <location>
        <begin position="356"/>
        <end position="573"/>
    </location>
</feature>
<keyword evidence="8 16" id="KW-0812">Transmembrane</keyword>
<evidence type="ECO:0000256" key="7">
    <source>
        <dbReference type="ARBA" id="ARBA00022679"/>
    </source>
</evidence>
<dbReference type="SMART" id="SM00388">
    <property type="entry name" value="HisKA"/>
    <property type="match status" value="1"/>
</dbReference>
<evidence type="ECO:0000256" key="4">
    <source>
        <dbReference type="ARBA" id="ARBA00022475"/>
    </source>
</evidence>
<keyword evidence="7" id="KW-0808">Transferase</keyword>
<evidence type="ECO:0000256" key="1">
    <source>
        <dbReference type="ARBA" id="ARBA00000085"/>
    </source>
</evidence>
<dbReference type="PROSITE" id="PS50894">
    <property type="entry name" value="HPT"/>
    <property type="match status" value="1"/>
</dbReference>
<evidence type="ECO:0000256" key="3">
    <source>
        <dbReference type="ARBA" id="ARBA00012438"/>
    </source>
</evidence>
<dbReference type="InterPro" id="IPR003594">
    <property type="entry name" value="HATPase_dom"/>
</dbReference>
<evidence type="ECO:0000259" key="21">
    <source>
        <dbReference type="PROSITE" id="PS50894"/>
    </source>
</evidence>
<evidence type="ECO:0000256" key="8">
    <source>
        <dbReference type="ARBA" id="ARBA00022692"/>
    </source>
</evidence>
<dbReference type="PROSITE" id="PS50109">
    <property type="entry name" value="HIS_KIN"/>
    <property type="match status" value="1"/>
</dbReference>
<dbReference type="Pfam" id="PF02518">
    <property type="entry name" value="HATPase_c"/>
    <property type="match status" value="1"/>
</dbReference>
<dbReference type="NCBIfam" id="TIGR00229">
    <property type="entry name" value="sensory_box"/>
    <property type="match status" value="1"/>
</dbReference>
<dbReference type="SMART" id="SM00387">
    <property type="entry name" value="HATPase_c"/>
    <property type="match status" value="1"/>
</dbReference>
<dbReference type="SUPFAM" id="SSF52172">
    <property type="entry name" value="CheY-like"/>
    <property type="match status" value="1"/>
</dbReference>
<dbReference type="InterPro" id="IPR001789">
    <property type="entry name" value="Sig_transdc_resp-reg_receiver"/>
</dbReference>
<dbReference type="InterPro" id="IPR011006">
    <property type="entry name" value="CheY-like_superfamily"/>
</dbReference>
<dbReference type="SUPFAM" id="SSF47226">
    <property type="entry name" value="Histidine-containing phosphotransfer domain, HPT domain"/>
    <property type="match status" value="1"/>
</dbReference>
<dbReference type="PANTHER" id="PTHR43047:SF64">
    <property type="entry name" value="HISTIDINE KINASE CONTAINING CHEY-HOMOLOGOUS RECEIVER DOMAIN AND PAS DOMAIN-RELATED"/>
    <property type="match status" value="1"/>
</dbReference>
<evidence type="ECO:0000259" key="20">
    <source>
        <dbReference type="PROSITE" id="PS50113"/>
    </source>
</evidence>
<feature type="modified residue" description="4-aspartylphosphate" evidence="15">
    <location>
        <position position="642"/>
    </location>
</feature>
<dbReference type="CDD" id="cd00082">
    <property type="entry name" value="HisKA"/>
    <property type="match status" value="1"/>
</dbReference>
<dbReference type="Pfam" id="PF00072">
    <property type="entry name" value="Response_reg"/>
    <property type="match status" value="1"/>
</dbReference>
<comment type="catalytic activity">
    <reaction evidence="1">
        <text>ATP + protein L-histidine = ADP + protein N-phospho-L-histidine.</text>
        <dbReference type="EC" id="2.7.13.3"/>
    </reaction>
</comment>
<feature type="modified residue" description="Phosphohistidine" evidence="14">
    <location>
        <position position="776"/>
    </location>
</feature>
<dbReference type="GO" id="GO:0000155">
    <property type="term" value="F:phosphorelay sensor kinase activity"/>
    <property type="evidence" value="ECO:0007669"/>
    <property type="project" value="InterPro"/>
</dbReference>
<keyword evidence="10" id="KW-0067">ATP-binding</keyword>
<dbReference type="PANTHER" id="PTHR43047">
    <property type="entry name" value="TWO-COMPONENT HISTIDINE PROTEIN KINASE"/>
    <property type="match status" value="1"/>
</dbReference>
<dbReference type="InterPro" id="IPR004358">
    <property type="entry name" value="Sig_transdc_His_kin-like_C"/>
</dbReference>
<keyword evidence="4" id="KW-1003">Cell membrane</keyword>
<feature type="domain" description="PAS" evidence="19">
    <location>
        <begin position="216"/>
        <end position="260"/>
    </location>
</feature>
<dbReference type="Gene3D" id="3.30.450.20">
    <property type="entry name" value="PAS domain"/>
    <property type="match status" value="1"/>
</dbReference>
<dbReference type="InterPro" id="IPR013767">
    <property type="entry name" value="PAS_fold"/>
</dbReference>
<dbReference type="InterPro" id="IPR005467">
    <property type="entry name" value="His_kinase_dom"/>
</dbReference>
<dbReference type="Gene3D" id="3.30.565.10">
    <property type="entry name" value="Histidine kinase-like ATPase, C-terminal domain"/>
    <property type="match status" value="1"/>
</dbReference>
<name>A0A2T1AD34_TRISK</name>
<dbReference type="Gene3D" id="1.20.120.160">
    <property type="entry name" value="HPT domain"/>
    <property type="match status" value="1"/>
</dbReference>
<dbReference type="InterPro" id="IPR008207">
    <property type="entry name" value="Sig_transdc_His_kin_Hpt_dom"/>
</dbReference>